<dbReference type="EMBL" id="CP042912">
    <property type="protein sequence ID" value="QEG24441.1"/>
    <property type="molecule type" value="Genomic_DNA"/>
</dbReference>
<dbReference type="Gene3D" id="3.30.230.70">
    <property type="entry name" value="GHMP Kinase, N-terminal domain"/>
    <property type="match status" value="2"/>
</dbReference>
<feature type="compositionally biased region" description="Basic and acidic residues" evidence="9">
    <location>
        <begin position="726"/>
        <end position="750"/>
    </location>
</feature>
<dbReference type="STRING" id="980251.GCA_001642875_01209"/>
<dbReference type="PANTHER" id="PTHR11252">
    <property type="entry name" value="POLYRIBONUCLEOTIDE NUCLEOTIDYLTRANSFERASE"/>
    <property type="match status" value="1"/>
</dbReference>
<dbReference type="GO" id="GO:0005829">
    <property type="term" value="C:cytosol"/>
    <property type="evidence" value="ECO:0007669"/>
    <property type="project" value="TreeGrafter"/>
</dbReference>
<evidence type="ECO:0000256" key="4">
    <source>
        <dbReference type="ARBA" id="ARBA00022695"/>
    </source>
</evidence>
<evidence type="ECO:0000256" key="6">
    <source>
        <dbReference type="ARBA" id="ARBA00022842"/>
    </source>
</evidence>
<dbReference type="InterPro" id="IPR015847">
    <property type="entry name" value="ExoRNase_PH_dom2"/>
</dbReference>
<sequence length="928" mass="98581">MKVRVEKKIGDQTMSLETGQLAKLAAAAVVIQYGETSVICTAATGAPRPGLDFFPLMCDYRERTIAAGKFPGGFMKREGRPTTKETLTARLIDRPIRPMFADGFKDEVQCQSFVLSSDRQNDGDVLAMNGVAAACFISALPFEDAVASTRVGRVDGEFVAFPTFEQLEESDMDIIVSGTDGAVTMIEGFAREVAEDDMLAAIEFAHGICKEVIGLMRELADKFPVEKVKFESPSDNGLFEKVKAKYFDGFSEAILTPSKKDRGAAKSEFKDKVIAEMIPDPEADNAICADALKKALYKLEAAVIRESILDGKRTDGRGLDDLRDIECHVDVIPRVHGSAVFQRGETQAMITVTLGTGRDEQRVDGLQDEYSKKFMLDYNFPSFSVGECRPIRGPGRREIGHGALAERSIKPVLPDVDDFPYTIRVVSDILESNGSSSMATVCGTTLALMATGVKIKNPVAGISVGLVKEDDRHVLLTDILGSEDHFGDMDFKVAGSQKGITGIQLDLKIRGISNDLIKDALAQSKEARLEILRKMLTAKPRPAESLSQYAPRLLQTQIQSDKIGMLIGPGGKNIRAIQEETETVIEVAEDGKVTISGTNGELADIALKKVEACTATVQVGKIYDGVVSSTKEFGAFVEILPGRDGLCHISELSNGYISDVSDVCTVGDEMKVLVIDVDGNDRVKLSRRRALEELGLEDEFAEEEDNDDFDGGSDDDFDGDDEGDDNDRGGRSDRDRGGDRGGRGGSDRGRSGGGGGRGRSGGGDRGGRGRSGGGGGRGRGGRGDSDRGGRGDSDRGGRSDSDRGGRGRSDSDRGGRGRSDSDRGGRSRGDSDRGGRSDSDRGGRGRGDSDRGGRSDSDRGERTEGDRGNRGGSGGGGGDYDRPRGGGGRGRGRSGGRGRGGSGGGGGGRSRDGGGGRSSGGGDRGYRD</sequence>
<dbReference type="CDD" id="cd11364">
    <property type="entry name" value="RNase_PH_PNPase_2"/>
    <property type="match status" value="1"/>
</dbReference>
<feature type="compositionally biased region" description="Gly residues" evidence="9">
    <location>
        <begin position="897"/>
        <end position="908"/>
    </location>
</feature>
<dbReference type="Gene3D" id="2.40.50.140">
    <property type="entry name" value="Nucleic acid-binding proteins"/>
    <property type="match status" value="1"/>
</dbReference>
<dbReference type="Pfam" id="PF03726">
    <property type="entry name" value="PNPase"/>
    <property type="match status" value="1"/>
</dbReference>
<accession>A0A5B9PPM6</accession>
<dbReference type="InterPro" id="IPR036456">
    <property type="entry name" value="PNPase_PH_RNA-bd_sf"/>
</dbReference>
<feature type="region of interest" description="Disordered" evidence="9">
    <location>
        <begin position="696"/>
        <end position="928"/>
    </location>
</feature>
<dbReference type="SUPFAM" id="SSF50249">
    <property type="entry name" value="Nucleic acid-binding proteins"/>
    <property type="match status" value="1"/>
</dbReference>
<dbReference type="Pfam" id="PF03725">
    <property type="entry name" value="RNase_PH_C"/>
    <property type="match status" value="1"/>
</dbReference>
<evidence type="ECO:0000256" key="9">
    <source>
        <dbReference type="SAM" id="MobiDB-lite"/>
    </source>
</evidence>
<keyword evidence="7 8" id="KW-0694">RNA-binding</keyword>
<dbReference type="SUPFAM" id="SSF54211">
    <property type="entry name" value="Ribosomal protein S5 domain 2-like"/>
    <property type="match status" value="2"/>
</dbReference>
<keyword evidence="5 8" id="KW-0479">Metal-binding</keyword>
<dbReference type="Gene3D" id="3.30.1370.10">
    <property type="entry name" value="K Homology domain, type 1"/>
    <property type="match status" value="1"/>
</dbReference>
<comment type="function">
    <text evidence="8">Involved in mRNA degradation. Catalyzes the phosphorolysis of single-stranded polyribonucleotides processively in the 3'- to 5'-direction.</text>
</comment>
<reference evidence="11 12" key="1">
    <citation type="submission" date="2019-08" db="EMBL/GenBank/DDBJ databases">
        <title>Deep-cultivation of Planctomycetes and their phenomic and genomic characterization uncovers novel biology.</title>
        <authorList>
            <person name="Wiegand S."/>
            <person name="Jogler M."/>
            <person name="Boedeker C."/>
            <person name="Pinto D."/>
            <person name="Vollmers J."/>
            <person name="Rivas-Marin E."/>
            <person name="Kohn T."/>
            <person name="Peeters S.H."/>
            <person name="Heuer A."/>
            <person name="Rast P."/>
            <person name="Oberbeckmann S."/>
            <person name="Bunk B."/>
            <person name="Jeske O."/>
            <person name="Meyerdierks A."/>
            <person name="Storesund J.E."/>
            <person name="Kallscheuer N."/>
            <person name="Luecker S."/>
            <person name="Lage O.M."/>
            <person name="Pohl T."/>
            <person name="Merkel B.J."/>
            <person name="Hornburger P."/>
            <person name="Mueller R.-W."/>
            <person name="Bruemmer F."/>
            <person name="Labrenz M."/>
            <person name="Spormann A.M."/>
            <person name="Op den Camp H."/>
            <person name="Overmann J."/>
            <person name="Amann R."/>
            <person name="Jetten M.S.M."/>
            <person name="Mascher T."/>
            <person name="Medema M.H."/>
            <person name="Devos D.P."/>
            <person name="Kaster A.-K."/>
            <person name="Ovreas L."/>
            <person name="Rohde M."/>
            <person name="Galperin M.Y."/>
            <person name="Jogler C."/>
        </authorList>
    </citation>
    <scope>NUCLEOTIDE SEQUENCE [LARGE SCALE GENOMIC DNA]</scope>
    <source>
        <strain evidence="11 12">FC18</strain>
    </source>
</reference>
<dbReference type="Pfam" id="PF00013">
    <property type="entry name" value="KH_1"/>
    <property type="match status" value="1"/>
</dbReference>
<dbReference type="InterPro" id="IPR003029">
    <property type="entry name" value="S1_domain"/>
</dbReference>
<dbReference type="FunFam" id="3.30.230.70:FF:000001">
    <property type="entry name" value="Polyribonucleotide nucleotidyltransferase"/>
    <property type="match status" value="1"/>
</dbReference>
<dbReference type="InterPro" id="IPR036345">
    <property type="entry name" value="ExoRNase_PH_dom2_sf"/>
</dbReference>
<keyword evidence="2 8" id="KW-0963">Cytoplasm</keyword>
<dbReference type="Pfam" id="PF01138">
    <property type="entry name" value="RNase_PH"/>
    <property type="match status" value="2"/>
</dbReference>
<dbReference type="SMART" id="SM00322">
    <property type="entry name" value="KH"/>
    <property type="match status" value="1"/>
</dbReference>
<dbReference type="GO" id="GO:0000175">
    <property type="term" value="F:3'-5'-RNA exonuclease activity"/>
    <property type="evidence" value="ECO:0007669"/>
    <property type="project" value="TreeGrafter"/>
</dbReference>
<dbReference type="NCBIfam" id="NF008805">
    <property type="entry name" value="PRK11824.1"/>
    <property type="match status" value="1"/>
</dbReference>
<comment type="subcellular location">
    <subcellularLocation>
        <location evidence="8">Cytoplasm</location>
    </subcellularLocation>
</comment>
<evidence type="ECO:0000256" key="8">
    <source>
        <dbReference type="HAMAP-Rule" id="MF_01595"/>
    </source>
</evidence>
<proteinExistence type="inferred from homology"/>
<dbReference type="FunFam" id="3.30.230.70:FF:000002">
    <property type="entry name" value="Polyribonucleotide nucleotidyltransferase"/>
    <property type="match status" value="1"/>
</dbReference>
<dbReference type="CDD" id="cd02393">
    <property type="entry name" value="KH-I_PNPase"/>
    <property type="match status" value="1"/>
</dbReference>
<protein>
    <recommendedName>
        <fullName evidence="8">Polyribonucleotide nucleotidyltransferase</fullName>
        <ecNumber evidence="8">2.7.7.8</ecNumber>
    </recommendedName>
    <alternativeName>
        <fullName evidence="8">Polynucleotide phosphorylase</fullName>
        <shortName evidence="8">PNPase</shortName>
    </alternativeName>
</protein>
<evidence type="ECO:0000313" key="12">
    <source>
        <dbReference type="Proteomes" id="UP000322214"/>
    </source>
</evidence>
<feature type="compositionally biased region" description="Basic and acidic residues" evidence="9">
    <location>
        <begin position="781"/>
        <end position="869"/>
    </location>
</feature>
<dbReference type="SUPFAM" id="SSF55666">
    <property type="entry name" value="Ribonuclease PH domain 2-like"/>
    <property type="match status" value="2"/>
</dbReference>
<dbReference type="SMART" id="SM00316">
    <property type="entry name" value="S1"/>
    <property type="match status" value="1"/>
</dbReference>
<feature type="domain" description="S1 motif" evidence="10">
    <location>
        <begin position="620"/>
        <end position="688"/>
    </location>
</feature>
<dbReference type="HAMAP" id="MF_01595">
    <property type="entry name" value="PNPase"/>
    <property type="match status" value="1"/>
</dbReference>
<feature type="compositionally biased region" description="Acidic residues" evidence="9">
    <location>
        <begin position="696"/>
        <end position="725"/>
    </location>
</feature>
<gene>
    <name evidence="8 11" type="primary">pnp</name>
    <name evidence="11" type="ORF">MFFC18_43610</name>
</gene>
<dbReference type="NCBIfam" id="TIGR03591">
    <property type="entry name" value="polynuc_phos"/>
    <property type="match status" value="1"/>
</dbReference>
<keyword evidence="6 8" id="KW-0460">Magnesium</keyword>
<dbReference type="EC" id="2.7.7.8" evidence="8"/>
<dbReference type="FunFam" id="2.40.50.140:FF:000189">
    <property type="entry name" value="Polyribonucleotide nucleotidyltransferase, putative"/>
    <property type="match status" value="1"/>
</dbReference>
<dbReference type="GO" id="GO:0004654">
    <property type="term" value="F:polyribonucleotide nucleotidyltransferase activity"/>
    <property type="evidence" value="ECO:0007669"/>
    <property type="project" value="UniProtKB-UniRule"/>
</dbReference>
<evidence type="ECO:0000256" key="7">
    <source>
        <dbReference type="ARBA" id="ARBA00022884"/>
    </source>
</evidence>
<keyword evidence="4 8" id="KW-0548">Nucleotidyltransferase</keyword>
<dbReference type="RefSeq" id="WP_315849991.1">
    <property type="nucleotide sequence ID" value="NZ_CP042912.1"/>
</dbReference>
<dbReference type="SUPFAM" id="SSF54791">
    <property type="entry name" value="Eukaryotic type KH-domain (KH-domain type I)"/>
    <property type="match status" value="1"/>
</dbReference>
<feature type="binding site" evidence="8">
    <location>
        <position position="484"/>
    </location>
    <ligand>
        <name>Mg(2+)</name>
        <dbReference type="ChEBI" id="CHEBI:18420"/>
    </ligand>
</feature>
<dbReference type="KEGG" id="mff:MFFC18_43610"/>
<evidence type="ECO:0000256" key="2">
    <source>
        <dbReference type="ARBA" id="ARBA00022490"/>
    </source>
</evidence>
<dbReference type="PANTHER" id="PTHR11252:SF0">
    <property type="entry name" value="POLYRIBONUCLEOTIDE NUCLEOTIDYLTRANSFERASE 1, MITOCHONDRIAL"/>
    <property type="match status" value="1"/>
</dbReference>
<dbReference type="InterPro" id="IPR001247">
    <property type="entry name" value="ExoRNase_PH_dom1"/>
</dbReference>
<comment type="catalytic activity">
    <reaction evidence="8">
        <text>RNA(n+1) + phosphate = RNA(n) + a ribonucleoside 5'-diphosphate</text>
        <dbReference type="Rhea" id="RHEA:22096"/>
        <dbReference type="Rhea" id="RHEA-COMP:14527"/>
        <dbReference type="Rhea" id="RHEA-COMP:17342"/>
        <dbReference type="ChEBI" id="CHEBI:43474"/>
        <dbReference type="ChEBI" id="CHEBI:57930"/>
        <dbReference type="ChEBI" id="CHEBI:140395"/>
        <dbReference type="EC" id="2.7.7.8"/>
    </reaction>
</comment>
<organism evidence="11 12">
    <name type="scientific">Mariniblastus fucicola</name>
    <dbReference type="NCBI Taxonomy" id="980251"/>
    <lineage>
        <taxon>Bacteria</taxon>
        <taxon>Pseudomonadati</taxon>
        <taxon>Planctomycetota</taxon>
        <taxon>Planctomycetia</taxon>
        <taxon>Pirellulales</taxon>
        <taxon>Pirellulaceae</taxon>
        <taxon>Mariniblastus</taxon>
    </lineage>
</organism>
<dbReference type="InterPro" id="IPR020568">
    <property type="entry name" value="Ribosomal_Su5_D2-typ_SF"/>
</dbReference>
<keyword evidence="12" id="KW-1185">Reference proteome</keyword>
<dbReference type="InterPro" id="IPR027408">
    <property type="entry name" value="PNPase/RNase_PH_dom_sf"/>
</dbReference>
<comment type="similarity">
    <text evidence="1 8">Belongs to the polyribonucleotide nucleotidyltransferase family.</text>
</comment>
<feature type="compositionally biased region" description="Gly residues" evidence="9">
    <location>
        <begin position="751"/>
        <end position="778"/>
    </location>
</feature>
<dbReference type="InterPro" id="IPR012162">
    <property type="entry name" value="PNPase"/>
</dbReference>
<dbReference type="InterPro" id="IPR012340">
    <property type="entry name" value="NA-bd_OB-fold"/>
</dbReference>
<dbReference type="Pfam" id="PF00575">
    <property type="entry name" value="S1"/>
    <property type="match status" value="1"/>
</dbReference>
<keyword evidence="3 8" id="KW-0808">Transferase</keyword>
<feature type="binding site" evidence="8">
    <location>
        <position position="490"/>
    </location>
    <ligand>
        <name>Mg(2+)</name>
        <dbReference type="ChEBI" id="CHEBI:18420"/>
    </ligand>
</feature>
<evidence type="ECO:0000256" key="3">
    <source>
        <dbReference type="ARBA" id="ARBA00022679"/>
    </source>
</evidence>
<name>A0A5B9PPM6_9BACT</name>
<dbReference type="GO" id="GO:0006402">
    <property type="term" value="P:mRNA catabolic process"/>
    <property type="evidence" value="ECO:0007669"/>
    <property type="project" value="UniProtKB-UniRule"/>
</dbReference>
<evidence type="ECO:0000259" key="10">
    <source>
        <dbReference type="PROSITE" id="PS50126"/>
    </source>
</evidence>
<dbReference type="PROSITE" id="PS50126">
    <property type="entry name" value="S1"/>
    <property type="match status" value="1"/>
</dbReference>
<dbReference type="SUPFAM" id="SSF46915">
    <property type="entry name" value="Polynucleotide phosphorylase/guanosine pentaphosphate synthase (PNPase/GPSI), domain 3"/>
    <property type="match status" value="1"/>
</dbReference>
<dbReference type="GO" id="GO:0003723">
    <property type="term" value="F:RNA binding"/>
    <property type="evidence" value="ECO:0007669"/>
    <property type="project" value="UniProtKB-UniRule"/>
</dbReference>
<dbReference type="CDD" id="cd04472">
    <property type="entry name" value="S1_PNPase"/>
    <property type="match status" value="1"/>
</dbReference>
<feature type="compositionally biased region" description="Gly residues" evidence="9">
    <location>
        <begin position="915"/>
        <end position="928"/>
    </location>
</feature>
<dbReference type="Proteomes" id="UP000322214">
    <property type="component" value="Chromosome"/>
</dbReference>
<dbReference type="PROSITE" id="PS50084">
    <property type="entry name" value="KH_TYPE_1"/>
    <property type="match status" value="1"/>
</dbReference>
<dbReference type="InterPro" id="IPR015848">
    <property type="entry name" value="PNPase_PH_RNA-bd_bac/org-type"/>
</dbReference>
<dbReference type="AlphaFoldDB" id="A0A5B9PPM6"/>
<dbReference type="InterPro" id="IPR004088">
    <property type="entry name" value="KH_dom_type_1"/>
</dbReference>
<dbReference type="FunFam" id="3.30.1370.10:FF:000001">
    <property type="entry name" value="Polyribonucleotide nucleotidyltransferase"/>
    <property type="match status" value="1"/>
</dbReference>
<evidence type="ECO:0000256" key="1">
    <source>
        <dbReference type="ARBA" id="ARBA00007404"/>
    </source>
</evidence>
<dbReference type="GO" id="GO:0006396">
    <property type="term" value="P:RNA processing"/>
    <property type="evidence" value="ECO:0007669"/>
    <property type="project" value="InterPro"/>
</dbReference>
<dbReference type="InterPro" id="IPR004087">
    <property type="entry name" value="KH_dom"/>
</dbReference>
<evidence type="ECO:0000313" key="11">
    <source>
        <dbReference type="EMBL" id="QEG24441.1"/>
    </source>
</evidence>
<dbReference type="GO" id="GO:0000287">
    <property type="term" value="F:magnesium ion binding"/>
    <property type="evidence" value="ECO:0007669"/>
    <property type="project" value="UniProtKB-UniRule"/>
</dbReference>
<comment type="cofactor">
    <cofactor evidence="8">
        <name>Mg(2+)</name>
        <dbReference type="ChEBI" id="CHEBI:18420"/>
    </cofactor>
</comment>
<dbReference type="InterPro" id="IPR036612">
    <property type="entry name" value="KH_dom_type_1_sf"/>
</dbReference>
<evidence type="ECO:0000256" key="5">
    <source>
        <dbReference type="ARBA" id="ARBA00022723"/>
    </source>
</evidence>